<protein>
    <submittedName>
        <fullName evidence="1">Uncharacterized protein</fullName>
    </submittedName>
</protein>
<comment type="caution">
    <text evidence="1">The sequence shown here is derived from an EMBL/GenBank/DDBJ whole genome shotgun (WGS) entry which is preliminary data.</text>
</comment>
<name>J9FTG6_9ZZZZ</name>
<sequence>FSKENIIVVDSFNEAQTKLSTIISAGDTVLYENDLPDTFK</sequence>
<proteinExistence type="predicted"/>
<organism evidence="1">
    <name type="scientific">gut metagenome</name>
    <dbReference type="NCBI Taxonomy" id="749906"/>
    <lineage>
        <taxon>unclassified sequences</taxon>
        <taxon>metagenomes</taxon>
        <taxon>organismal metagenomes</taxon>
    </lineage>
</organism>
<feature type="non-terminal residue" evidence="1">
    <location>
        <position position="1"/>
    </location>
</feature>
<dbReference type="AlphaFoldDB" id="J9FTG6"/>
<dbReference type="EMBL" id="AMCI01008701">
    <property type="protein sequence ID" value="EJW90654.1"/>
    <property type="molecule type" value="Genomic_DNA"/>
</dbReference>
<reference evidence="1" key="1">
    <citation type="journal article" date="2012" name="PLoS ONE">
        <title>Gene sets for utilization of primary and secondary nutrition supplies in the distal gut of endangered iberian lynx.</title>
        <authorList>
            <person name="Alcaide M."/>
            <person name="Messina E."/>
            <person name="Richter M."/>
            <person name="Bargiela R."/>
            <person name="Peplies J."/>
            <person name="Huws S.A."/>
            <person name="Newbold C.J."/>
            <person name="Golyshin P.N."/>
            <person name="Simon M.A."/>
            <person name="Lopez G."/>
            <person name="Yakimov M.M."/>
            <person name="Ferrer M."/>
        </authorList>
    </citation>
    <scope>NUCLEOTIDE SEQUENCE</scope>
</reference>
<evidence type="ECO:0000313" key="1">
    <source>
        <dbReference type="EMBL" id="EJW90654.1"/>
    </source>
</evidence>
<gene>
    <name evidence="1" type="ORF">EVA_21239</name>
</gene>
<accession>J9FTG6</accession>